<keyword evidence="2" id="KW-1185">Reference proteome</keyword>
<evidence type="ECO:0000313" key="2">
    <source>
        <dbReference type="Proteomes" id="UP000593576"/>
    </source>
</evidence>
<gene>
    <name evidence="1" type="ORF">Goshw_008884</name>
</gene>
<evidence type="ECO:0000313" key="1">
    <source>
        <dbReference type="EMBL" id="MBA0877152.1"/>
    </source>
</evidence>
<dbReference type="EMBL" id="JABFAF010267356">
    <property type="protein sequence ID" value="MBA0877152.1"/>
    <property type="molecule type" value="Genomic_DNA"/>
</dbReference>
<sequence length="29" mass="3406">MLEFCFNFGKVDLVPTVEKYTTLLRCPKI</sequence>
<dbReference type="AlphaFoldDB" id="A0A7J9N1I1"/>
<accession>A0A7J9N1I1</accession>
<comment type="caution">
    <text evidence="1">The sequence shown here is derived from an EMBL/GenBank/DDBJ whole genome shotgun (WGS) entry which is preliminary data.</text>
</comment>
<dbReference type="Proteomes" id="UP000593576">
    <property type="component" value="Unassembled WGS sequence"/>
</dbReference>
<dbReference type="OrthoDB" id="1430424at2759"/>
<reference evidence="1 2" key="1">
    <citation type="journal article" date="2019" name="Genome Biol. Evol.">
        <title>Insights into the evolution of the New World diploid cottons (Gossypium, subgenus Houzingenia) based on genome sequencing.</title>
        <authorList>
            <person name="Grover C.E."/>
            <person name="Arick M.A. 2nd"/>
            <person name="Thrash A."/>
            <person name="Conover J.L."/>
            <person name="Sanders W.S."/>
            <person name="Peterson D.G."/>
            <person name="Frelichowski J.E."/>
            <person name="Scheffler J.A."/>
            <person name="Scheffler B.E."/>
            <person name="Wendel J.F."/>
        </authorList>
    </citation>
    <scope>NUCLEOTIDE SEQUENCE [LARGE SCALE GENOMIC DNA]</scope>
    <source>
        <strain evidence="1">1</strain>
        <tissue evidence="1">Leaf</tissue>
    </source>
</reference>
<protein>
    <submittedName>
        <fullName evidence="1">Uncharacterized protein</fullName>
    </submittedName>
</protein>
<name>A0A7J9N1I1_GOSSC</name>
<organism evidence="1 2">
    <name type="scientific">Gossypium schwendimanii</name>
    <name type="common">Cotton</name>
    <dbReference type="NCBI Taxonomy" id="34291"/>
    <lineage>
        <taxon>Eukaryota</taxon>
        <taxon>Viridiplantae</taxon>
        <taxon>Streptophyta</taxon>
        <taxon>Embryophyta</taxon>
        <taxon>Tracheophyta</taxon>
        <taxon>Spermatophyta</taxon>
        <taxon>Magnoliopsida</taxon>
        <taxon>eudicotyledons</taxon>
        <taxon>Gunneridae</taxon>
        <taxon>Pentapetalae</taxon>
        <taxon>rosids</taxon>
        <taxon>malvids</taxon>
        <taxon>Malvales</taxon>
        <taxon>Malvaceae</taxon>
        <taxon>Malvoideae</taxon>
        <taxon>Gossypium</taxon>
    </lineage>
</organism>
<proteinExistence type="predicted"/>